<feature type="compositionally biased region" description="Basic and acidic residues" evidence="1">
    <location>
        <begin position="18"/>
        <end position="28"/>
    </location>
</feature>
<proteinExistence type="predicted"/>
<name>A0A381Y478_9ZZZZ</name>
<accession>A0A381Y478</accession>
<organism evidence="2">
    <name type="scientific">marine metagenome</name>
    <dbReference type="NCBI Taxonomy" id="408172"/>
    <lineage>
        <taxon>unclassified sequences</taxon>
        <taxon>metagenomes</taxon>
        <taxon>ecological metagenomes</taxon>
    </lineage>
</organism>
<evidence type="ECO:0000313" key="2">
    <source>
        <dbReference type="EMBL" id="SVA71889.1"/>
    </source>
</evidence>
<feature type="non-terminal residue" evidence="2">
    <location>
        <position position="1"/>
    </location>
</feature>
<protein>
    <submittedName>
        <fullName evidence="2">Uncharacterized protein</fullName>
    </submittedName>
</protein>
<sequence length="28" mass="3013">VIISVGEQHSGVKATSKSTEHCCKRQTV</sequence>
<evidence type="ECO:0000256" key="1">
    <source>
        <dbReference type="SAM" id="MobiDB-lite"/>
    </source>
</evidence>
<feature type="region of interest" description="Disordered" evidence="1">
    <location>
        <begin position="1"/>
        <end position="28"/>
    </location>
</feature>
<dbReference type="AlphaFoldDB" id="A0A381Y478"/>
<dbReference type="EMBL" id="UINC01017366">
    <property type="protein sequence ID" value="SVA71889.1"/>
    <property type="molecule type" value="Genomic_DNA"/>
</dbReference>
<reference evidence="2" key="1">
    <citation type="submission" date="2018-05" db="EMBL/GenBank/DDBJ databases">
        <authorList>
            <person name="Lanie J.A."/>
            <person name="Ng W.-L."/>
            <person name="Kazmierczak K.M."/>
            <person name="Andrzejewski T.M."/>
            <person name="Davidsen T.M."/>
            <person name="Wayne K.J."/>
            <person name="Tettelin H."/>
            <person name="Glass J.I."/>
            <person name="Rusch D."/>
            <person name="Podicherti R."/>
            <person name="Tsui H.-C.T."/>
            <person name="Winkler M.E."/>
        </authorList>
    </citation>
    <scope>NUCLEOTIDE SEQUENCE</scope>
</reference>
<gene>
    <name evidence="2" type="ORF">METZ01_LOCUS124743</name>
</gene>